<evidence type="ECO:0000313" key="3">
    <source>
        <dbReference type="Proteomes" id="UP000887013"/>
    </source>
</evidence>
<evidence type="ECO:0000256" key="1">
    <source>
        <dbReference type="SAM" id="MobiDB-lite"/>
    </source>
</evidence>
<comment type="caution">
    <text evidence="2">The sequence shown here is derived from an EMBL/GenBank/DDBJ whole genome shotgun (WGS) entry which is preliminary data.</text>
</comment>
<protein>
    <submittedName>
        <fullName evidence="2">Uncharacterized protein</fullName>
    </submittedName>
</protein>
<proteinExistence type="predicted"/>
<dbReference type="Proteomes" id="UP000887013">
    <property type="component" value="Unassembled WGS sequence"/>
</dbReference>
<dbReference type="EMBL" id="BMAW01122516">
    <property type="protein sequence ID" value="GFT99220.1"/>
    <property type="molecule type" value="Genomic_DNA"/>
</dbReference>
<keyword evidence="3" id="KW-1185">Reference proteome</keyword>
<evidence type="ECO:0000313" key="2">
    <source>
        <dbReference type="EMBL" id="GFT99220.1"/>
    </source>
</evidence>
<name>A0A8X6Q066_NEPPI</name>
<reference evidence="2" key="1">
    <citation type="submission" date="2020-08" db="EMBL/GenBank/DDBJ databases">
        <title>Multicomponent nature underlies the extraordinary mechanical properties of spider dragline silk.</title>
        <authorList>
            <person name="Kono N."/>
            <person name="Nakamura H."/>
            <person name="Mori M."/>
            <person name="Yoshida Y."/>
            <person name="Ohtoshi R."/>
            <person name="Malay A.D."/>
            <person name="Moran D.A.P."/>
            <person name="Tomita M."/>
            <person name="Numata K."/>
            <person name="Arakawa K."/>
        </authorList>
    </citation>
    <scope>NUCLEOTIDE SEQUENCE</scope>
</reference>
<gene>
    <name evidence="2" type="ORF">NPIL_535121</name>
</gene>
<accession>A0A8X6Q066</accession>
<organism evidence="2 3">
    <name type="scientific">Nephila pilipes</name>
    <name type="common">Giant wood spider</name>
    <name type="synonym">Nephila maculata</name>
    <dbReference type="NCBI Taxonomy" id="299642"/>
    <lineage>
        <taxon>Eukaryota</taxon>
        <taxon>Metazoa</taxon>
        <taxon>Ecdysozoa</taxon>
        <taxon>Arthropoda</taxon>
        <taxon>Chelicerata</taxon>
        <taxon>Arachnida</taxon>
        <taxon>Araneae</taxon>
        <taxon>Araneomorphae</taxon>
        <taxon>Entelegynae</taxon>
        <taxon>Araneoidea</taxon>
        <taxon>Nephilidae</taxon>
        <taxon>Nephila</taxon>
    </lineage>
</organism>
<sequence length="95" mass="11150">MGDNLIFDLPNRLHYTISSKIDLQKKRKPSSEFTDSDICERKDASSEQEQHFRFVNSALYAQKAFFHTFQLRRSLWHVQSYFITNGALHVKGEVV</sequence>
<feature type="region of interest" description="Disordered" evidence="1">
    <location>
        <begin position="25"/>
        <end position="46"/>
    </location>
</feature>
<dbReference type="AlphaFoldDB" id="A0A8X6Q066"/>